<evidence type="ECO:0000313" key="1">
    <source>
        <dbReference type="EMBL" id="CAG8845934.1"/>
    </source>
</evidence>
<reference evidence="1" key="1">
    <citation type="submission" date="2021-06" db="EMBL/GenBank/DDBJ databases">
        <authorList>
            <person name="Kallberg Y."/>
            <person name="Tangrot J."/>
            <person name="Rosling A."/>
        </authorList>
    </citation>
    <scope>NUCLEOTIDE SEQUENCE</scope>
    <source>
        <strain evidence="1">MA461A</strain>
    </source>
</reference>
<dbReference type="EMBL" id="CAJVQC010148940">
    <property type="protein sequence ID" value="CAG8845934.1"/>
    <property type="molecule type" value="Genomic_DNA"/>
</dbReference>
<organism evidence="1 2">
    <name type="scientific">Racocetra persica</name>
    <dbReference type="NCBI Taxonomy" id="160502"/>
    <lineage>
        <taxon>Eukaryota</taxon>
        <taxon>Fungi</taxon>
        <taxon>Fungi incertae sedis</taxon>
        <taxon>Mucoromycota</taxon>
        <taxon>Glomeromycotina</taxon>
        <taxon>Glomeromycetes</taxon>
        <taxon>Diversisporales</taxon>
        <taxon>Gigasporaceae</taxon>
        <taxon>Racocetra</taxon>
    </lineage>
</organism>
<keyword evidence="2" id="KW-1185">Reference proteome</keyword>
<name>A0ACA9STY7_9GLOM</name>
<comment type="caution">
    <text evidence="1">The sequence shown here is derived from an EMBL/GenBank/DDBJ whole genome shotgun (WGS) entry which is preliminary data.</text>
</comment>
<sequence>AFTDTTNYLRARLPLELSTPKVAIICGSGLGQLADIIQDKVEFAYEDIPGFVSSTGHEGKLVFGLLGDKRTQTVCMVGRFHLYEGYTLKQITFPVRIFKMLGVEILI</sequence>
<accession>A0ACA9STY7</accession>
<feature type="non-terminal residue" evidence="1">
    <location>
        <position position="107"/>
    </location>
</feature>
<feature type="non-terminal residue" evidence="1">
    <location>
        <position position="1"/>
    </location>
</feature>
<proteinExistence type="predicted"/>
<dbReference type="Proteomes" id="UP000789920">
    <property type="component" value="Unassembled WGS sequence"/>
</dbReference>
<evidence type="ECO:0000313" key="2">
    <source>
        <dbReference type="Proteomes" id="UP000789920"/>
    </source>
</evidence>
<gene>
    <name evidence="1" type="ORF">RPERSI_LOCUS33891</name>
</gene>
<protein>
    <submittedName>
        <fullName evidence="1">846_t:CDS:1</fullName>
    </submittedName>
</protein>